<proteinExistence type="predicted"/>
<protein>
    <submittedName>
        <fullName evidence="1">Unannotated protein</fullName>
    </submittedName>
</protein>
<reference evidence="1" key="1">
    <citation type="submission" date="2020-05" db="EMBL/GenBank/DDBJ databases">
        <authorList>
            <person name="Chiriac C."/>
            <person name="Salcher M."/>
            <person name="Ghai R."/>
            <person name="Kavagutti S V."/>
        </authorList>
    </citation>
    <scope>NUCLEOTIDE SEQUENCE</scope>
</reference>
<organism evidence="1">
    <name type="scientific">freshwater metagenome</name>
    <dbReference type="NCBI Taxonomy" id="449393"/>
    <lineage>
        <taxon>unclassified sequences</taxon>
        <taxon>metagenomes</taxon>
        <taxon>ecological metagenomes</taxon>
    </lineage>
</organism>
<gene>
    <name evidence="1" type="ORF">UFOPK4201_01699</name>
</gene>
<dbReference type="AlphaFoldDB" id="A0A6J6AR47"/>
<evidence type="ECO:0000313" key="1">
    <source>
        <dbReference type="EMBL" id="CAB4372652.1"/>
    </source>
</evidence>
<dbReference type="EMBL" id="CAEUNJ010000093">
    <property type="protein sequence ID" value="CAB4372652.1"/>
    <property type="molecule type" value="Genomic_DNA"/>
</dbReference>
<sequence length="223" mass="25203">MRCDVFGGNRRFALGADKHHFIAYFDVIVTAIDHQLIHGDNSNNRSLLATNEYLATNKTKTTRNTIGVANGNSGNSGIRRKTMAEAIRNALACSHPFHKRNFGSQRKRRSKIWRSHQSRCRRNAVHGDSDTHEVVAATRVGNCGRRIRRVADRREDSGISQFCENRFVPVKLLCGKWVIGFVCNGAVGEDAFKEQFWTLHHVARKREGIGWRNTDAIHPGIDL</sequence>
<accession>A0A6J6AR47</accession>
<name>A0A6J6AR47_9ZZZZ</name>